<gene>
    <name evidence="14" type="primary">Rbx1</name>
    <name evidence="14" type="ORF">GZH46_02883</name>
</gene>
<dbReference type="EMBL" id="JAIFTH010001243">
    <property type="protein sequence ID" value="KAG9508615.1"/>
    <property type="molecule type" value="Genomic_DNA"/>
</dbReference>
<dbReference type="Gene3D" id="3.30.40.10">
    <property type="entry name" value="Zinc/RING finger domain, C3HC4 (zinc finger)"/>
    <property type="match status" value="1"/>
</dbReference>
<evidence type="ECO:0000256" key="1">
    <source>
        <dbReference type="ARBA" id="ARBA00004123"/>
    </source>
</evidence>
<evidence type="ECO:0000256" key="8">
    <source>
        <dbReference type="ARBA" id="ARBA00022786"/>
    </source>
</evidence>
<comment type="similarity">
    <text evidence="4">Belongs to the RING-box family.</text>
</comment>
<reference evidence="14 15" key="1">
    <citation type="submission" date="2020-10" db="EMBL/GenBank/DDBJ databases">
        <authorList>
            <person name="Klimov P.B."/>
            <person name="Dyachkov S.M."/>
            <person name="Chetverikov P.E."/>
        </authorList>
    </citation>
    <scope>NUCLEOTIDE SEQUENCE [LARGE SCALE GENOMIC DNA]</scope>
    <source>
        <strain evidence="14">BMOC 18-1129-001#AD2665</strain>
        <tissue evidence="14">Entire mites</tissue>
    </source>
</reference>
<organism evidence="14 15">
    <name type="scientific">Fragariocoptes setiger</name>
    <dbReference type="NCBI Taxonomy" id="1670756"/>
    <lineage>
        <taxon>Eukaryota</taxon>
        <taxon>Metazoa</taxon>
        <taxon>Ecdysozoa</taxon>
        <taxon>Arthropoda</taxon>
        <taxon>Chelicerata</taxon>
        <taxon>Arachnida</taxon>
        <taxon>Acari</taxon>
        <taxon>Acariformes</taxon>
        <taxon>Trombidiformes</taxon>
        <taxon>Prostigmata</taxon>
        <taxon>Eupodina</taxon>
        <taxon>Eriophyoidea</taxon>
        <taxon>Phytoptidae</taxon>
        <taxon>Fragariocoptes</taxon>
    </lineage>
</organism>
<dbReference type="CDD" id="cd16485">
    <property type="entry name" value="mRING-H2-C3H2C2D_RBX1"/>
    <property type="match status" value="1"/>
</dbReference>
<evidence type="ECO:0000256" key="2">
    <source>
        <dbReference type="ARBA" id="ARBA00004496"/>
    </source>
</evidence>
<comment type="subcellular location">
    <subcellularLocation>
        <location evidence="2">Cytoplasm</location>
    </subcellularLocation>
    <subcellularLocation>
        <location evidence="1">Nucleus</location>
    </subcellularLocation>
</comment>
<proteinExistence type="inferred from homology"/>
<keyword evidence="15" id="KW-1185">Reference proteome</keyword>
<keyword evidence="9" id="KW-0862">Zinc</keyword>
<evidence type="ECO:0000256" key="3">
    <source>
        <dbReference type="ARBA" id="ARBA00004906"/>
    </source>
</evidence>
<evidence type="ECO:0000256" key="5">
    <source>
        <dbReference type="ARBA" id="ARBA00022490"/>
    </source>
</evidence>
<dbReference type="PANTHER" id="PTHR11210">
    <property type="entry name" value="RING BOX"/>
    <property type="match status" value="1"/>
</dbReference>
<feature type="compositionally biased region" description="Acidic residues" evidence="12">
    <location>
        <begin position="1"/>
        <end position="13"/>
    </location>
</feature>
<evidence type="ECO:0000256" key="6">
    <source>
        <dbReference type="ARBA" id="ARBA00022723"/>
    </source>
</evidence>
<evidence type="ECO:0000313" key="15">
    <source>
        <dbReference type="Proteomes" id="UP000825002"/>
    </source>
</evidence>
<comment type="pathway">
    <text evidence="3">Protein modification; protein ubiquitination.</text>
</comment>
<dbReference type="InterPro" id="IPR001841">
    <property type="entry name" value="Znf_RING"/>
</dbReference>
<feature type="region of interest" description="Disordered" evidence="12">
    <location>
        <begin position="1"/>
        <end position="25"/>
    </location>
</feature>
<sequence>MADDSLQEMDVAEEPGPSNRSGESEELCEFLQGNKRFHVKKWNAVAMWTWDIAVDNCAICRNHIMDKCIECQSVMEQSNVDENCSIAWGKCSHVFHLHCISRWLNTRQVCPLDNRHWEFRKYGS</sequence>
<protein>
    <submittedName>
        <fullName evidence="14">E3 ubiquitin-protein ligase RBX1</fullName>
    </submittedName>
</protein>
<keyword evidence="7 11" id="KW-0863">Zinc-finger</keyword>
<keyword evidence="10" id="KW-0539">Nucleus</keyword>
<feature type="non-terminal residue" evidence="14">
    <location>
        <position position="1"/>
    </location>
</feature>
<evidence type="ECO:0000256" key="12">
    <source>
        <dbReference type="SAM" id="MobiDB-lite"/>
    </source>
</evidence>
<evidence type="ECO:0000256" key="7">
    <source>
        <dbReference type="ARBA" id="ARBA00022771"/>
    </source>
</evidence>
<evidence type="ECO:0000259" key="13">
    <source>
        <dbReference type="PROSITE" id="PS50089"/>
    </source>
</evidence>
<dbReference type="InterPro" id="IPR013083">
    <property type="entry name" value="Znf_RING/FYVE/PHD"/>
</dbReference>
<evidence type="ECO:0000256" key="11">
    <source>
        <dbReference type="PROSITE-ProRule" id="PRU00175"/>
    </source>
</evidence>
<evidence type="ECO:0000256" key="9">
    <source>
        <dbReference type="ARBA" id="ARBA00022833"/>
    </source>
</evidence>
<accession>A0ABQ7S5D2</accession>
<dbReference type="Proteomes" id="UP000825002">
    <property type="component" value="Unassembled WGS sequence"/>
</dbReference>
<dbReference type="Pfam" id="PF12678">
    <property type="entry name" value="zf-rbx1"/>
    <property type="match status" value="1"/>
</dbReference>
<dbReference type="SUPFAM" id="SSF57850">
    <property type="entry name" value="RING/U-box"/>
    <property type="match status" value="1"/>
</dbReference>
<keyword evidence="6" id="KW-0479">Metal-binding</keyword>
<dbReference type="PROSITE" id="PS50089">
    <property type="entry name" value="ZF_RING_2"/>
    <property type="match status" value="1"/>
</dbReference>
<keyword evidence="8" id="KW-0833">Ubl conjugation pathway</keyword>
<comment type="caution">
    <text evidence="14">The sequence shown here is derived from an EMBL/GenBank/DDBJ whole genome shotgun (WGS) entry which is preliminary data.</text>
</comment>
<keyword evidence="5" id="KW-0963">Cytoplasm</keyword>
<dbReference type="InterPro" id="IPR051031">
    <property type="entry name" value="RING-box_E3_Ubiquitin_Ligase"/>
</dbReference>
<dbReference type="InterPro" id="IPR024766">
    <property type="entry name" value="Znf_RING_H2"/>
</dbReference>
<evidence type="ECO:0000256" key="10">
    <source>
        <dbReference type="ARBA" id="ARBA00023242"/>
    </source>
</evidence>
<name>A0ABQ7S5D2_9ACAR</name>
<evidence type="ECO:0000313" key="14">
    <source>
        <dbReference type="EMBL" id="KAG9508615.1"/>
    </source>
</evidence>
<evidence type="ECO:0000256" key="4">
    <source>
        <dbReference type="ARBA" id="ARBA00009273"/>
    </source>
</evidence>
<feature type="domain" description="RING-type" evidence="13">
    <location>
        <begin position="68"/>
        <end position="114"/>
    </location>
</feature>